<sequence length="275" mass="31287">MALPIPTSGFVAAEPSCSIISEYNPQLVSHISSHSQIQGLNDIFSQDDVFAIICQEINEIAPKLESLGELYSKRLKSVRTSRSRSFSKSYNEEYSDILNRKGNACDKLTEILETANPNGIPKYTVLAYQEYSSNLNHRYNEVRQEVQQQIEQTKKSKNDSNRLNMYISCFSNPEEECGHQEGEDSAQSRLLFLEAKKDMETVIQRLCPDEEVKKELSSTLRILLMAYMDNLDNTEGQYVEVSLNALSNEHVRCLMRKGVIIPHPHSPGLFRLCVE</sequence>
<keyword evidence="1" id="KW-0175">Coiled coil</keyword>
<organism evidence="2">
    <name type="scientific">Cuerna arida</name>
    <dbReference type="NCBI Taxonomy" id="1464854"/>
    <lineage>
        <taxon>Eukaryota</taxon>
        <taxon>Metazoa</taxon>
        <taxon>Ecdysozoa</taxon>
        <taxon>Arthropoda</taxon>
        <taxon>Hexapoda</taxon>
        <taxon>Insecta</taxon>
        <taxon>Pterygota</taxon>
        <taxon>Neoptera</taxon>
        <taxon>Paraneoptera</taxon>
        <taxon>Hemiptera</taxon>
        <taxon>Auchenorrhyncha</taxon>
        <taxon>Membracoidea</taxon>
        <taxon>Cicadellidae</taxon>
        <taxon>Cicadellinae</taxon>
        <taxon>Proconiini</taxon>
        <taxon>Cuerna</taxon>
    </lineage>
</organism>
<name>A0A1B6F9U8_9HEMI</name>
<gene>
    <name evidence="2" type="ORF">g.14675</name>
</gene>
<protein>
    <submittedName>
        <fullName evidence="2">Uncharacterized protein</fullName>
    </submittedName>
</protein>
<evidence type="ECO:0000313" key="2">
    <source>
        <dbReference type="EMBL" id="JAS46941.1"/>
    </source>
</evidence>
<reference evidence="2" key="1">
    <citation type="submission" date="2015-11" db="EMBL/GenBank/DDBJ databases">
        <title>De novo transcriptome assembly of four potential Pierce s Disease insect vectors from Arizona vineyards.</title>
        <authorList>
            <person name="Tassone E.E."/>
        </authorList>
    </citation>
    <scope>NUCLEOTIDE SEQUENCE</scope>
</reference>
<dbReference type="EMBL" id="GECZ01022828">
    <property type="protein sequence ID" value="JAS46941.1"/>
    <property type="molecule type" value="Transcribed_RNA"/>
</dbReference>
<feature type="coiled-coil region" evidence="1">
    <location>
        <begin position="132"/>
        <end position="163"/>
    </location>
</feature>
<evidence type="ECO:0000256" key="1">
    <source>
        <dbReference type="SAM" id="Coils"/>
    </source>
</evidence>
<dbReference type="AlphaFoldDB" id="A0A1B6F9U8"/>
<accession>A0A1B6F9U8</accession>
<proteinExistence type="predicted"/>